<evidence type="ECO:0000313" key="3">
    <source>
        <dbReference type="RefSeq" id="XP_010243878.1"/>
    </source>
</evidence>
<dbReference type="Proteomes" id="UP000189703">
    <property type="component" value="Unplaced"/>
</dbReference>
<dbReference type="PANTHER" id="PTHR33223">
    <property type="entry name" value="CCHC-TYPE DOMAIN-CONTAINING PROTEIN"/>
    <property type="match status" value="1"/>
</dbReference>
<evidence type="ECO:0000313" key="2">
    <source>
        <dbReference type="Proteomes" id="UP000189703"/>
    </source>
</evidence>
<dbReference type="Pfam" id="PF03732">
    <property type="entry name" value="Retrotrans_gag"/>
    <property type="match status" value="1"/>
</dbReference>
<dbReference type="AlphaFoldDB" id="A0A1U7YU48"/>
<gene>
    <name evidence="3" type="primary">LOC104587836</name>
</gene>
<dbReference type="eggNOG" id="ENOG502R2CW">
    <property type="taxonomic scope" value="Eukaryota"/>
</dbReference>
<accession>A0A1U7YU48</accession>
<dbReference type="OrthoDB" id="1752139at2759"/>
<reference evidence="3" key="1">
    <citation type="submission" date="2025-08" db="UniProtKB">
        <authorList>
            <consortium name="RefSeq"/>
        </authorList>
    </citation>
    <scope>IDENTIFICATION</scope>
</reference>
<sequence>MPKDFKVPLLDKYDGSYDPSDHVDVFQSQMHLAGADEACMCMAFSITFKGLAWAWYKNLTPGSIKSWGQFVDMFTANFTTSKKCPKSQESLLNVVPREGKSIRSYIKRFNETCLQILEFNPTVRLTAAQKGVTHKELRWYIKVNRPKTITEFLALAEKFISTEEELN</sequence>
<proteinExistence type="predicted"/>
<dbReference type="RefSeq" id="XP_010243878.1">
    <property type="nucleotide sequence ID" value="XM_010245576.1"/>
</dbReference>
<name>A0A1U7YU48_NELNU</name>
<evidence type="ECO:0000259" key="1">
    <source>
        <dbReference type="Pfam" id="PF03732"/>
    </source>
</evidence>
<dbReference type="PANTHER" id="PTHR33223:SF10">
    <property type="entry name" value="AMINOTRANSFERASE-LIKE PLANT MOBILE DOMAIN-CONTAINING PROTEIN"/>
    <property type="match status" value="1"/>
</dbReference>
<protein>
    <submittedName>
        <fullName evidence="3">Uncharacterized protein LOC104587836</fullName>
    </submittedName>
</protein>
<organism evidence="2 3">
    <name type="scientific">Nelumbo nucifera</name>
    <name type="common">Sacred lotus</name>
    <dbReference type="NCBI Taxonomy" id="4432"/>
    <lineage>
        <taxon>Eukaryota</taxon>
        <taxon>Viridiplantae</taxon>
        <taxon>Streptophyta</taxon>
        <taxon>Embryophyta</taxon>
        <taxon>Tracheophyta</taxon>
        <taxon>Spermatophyta</taxon>
        <taxon>Magnoliopsida</taxon>
        <taxon>Proteales</taxon>
        <taxon>Nelumbonaceae</taxon>
        <taxon>Nelumbo</taxon>
    </lineage>
</organism>
<feature type="domain" description="Retrotransposon gag" evidence="1">
    <location>
        <begin position="44"/>
        <end position="132"/>
    </location>
</feature>
<dbReference type="InParanoid" id="A0A1U7YU48"/>
<dbReference type="KEGG" id="nnu:104587836"/>
<dbReference type="InterPro" id="IPR005162">
    <property type="entry name" value="Retrotrans_gag_dom"/>
</dbReference>
<dbReference type="OMA" id="MSCRIRQ"/>
<keyword evidence="2" id="KW-1185">Reference proteome</keyword>
<dbReference type="GeneID" id="104587836"/>